<feature type="compositionally biased region" description="Basic and acidic residues" evidence="2">
    <location>
        <begin position="173"/>
        <end position="185"/>
    </location>
</feature>
<dbReference type="InterPro" id="IPR035979">
    <property type="entry name" value="RBD_domain_sf"/>
</dbReference>
<feature type="region of interest" description="Disordered" evidence="2">
    <location>
        <begin position="198"/>
        <end position="220"/>
    </location>
</feature>
<dbReference type="InterPro" id="IPR024326">
    <property type="entry name" value="RRP7_C"/>
</dbReference>
<feature type="compositionally biased region" description="Basic and acidic residues" evidence="2">
    <location>
        <begin position="202"/>
        <end position="220"/>
    </location>
</feature>
<evidence type="ECO:0000313" key="4">
    <source>
        <dbReference type="EMBL" id="CAH0100194.1"/>
    </source>
</evidence>
<evidence type="ECO:0000313" key="5">
    <source>
        <dbReference type="Proteomes" id="UP000789390"/>
    </source>
</evidence>
<dbReference type="Gene3D" id="6.10.250.1770">
    <property type="match status" value="1"/>
</dbReference>
<keyword evidence="5" id="KW-1185">Reference proteome</keyword>
<name>A0A8J2RFT5_9CRUS</name>
<dbReference type="GO" id="GO:0003676">
    <property type="term" value="F:nucleic acid binding"/>
    <property type="evidence" value="ECO:0007669"/>
    <property type="project" value="InterPro"/>
</dbReference>
<dbReference type="OrthoDB" id="5390at2759"/>
<feature type="domain" description="Ribosomal RNA-processing protein 7 C-terminal" evidence="3">
    <location>
        <begin position="149"/>
        <end position="266"/>
    </location>
</feature>
<evidence type="ECO:0000256" key="1">
    <source>
        <dbReference type="ARBA" id="ARBA00006110"/>
    </source>
</evidence>
<dbReference type="InterPro" id="IPR040446">
    <property type="entry name" value="RRP7"/>
</dbReference>
<accession>A0A8J2RFT5</accession>
<evidence type="ECO:0000259" key="3">
    <source>
        <dbReference type="Pfam" id="PF12923"/>
    </source>
</evidence>
<feature type="region of interest" description="Disordered" evidence="2">
    <location>
        <begin position="173"/>
        <end position="192"/>
    </location>
</feature>
<organism evidence="4 5">
    <name type="scientific">Daphnia galeata</name>
    <dbReference type="NCBI Taxonomy" id="27404"/>
    <lineage>
        <taxon>Eukaryota</taxon>
        <taxon>Metazoa</taxon>
        <taxon>Ecdysozoa</taxon>
        <taxon>Arthropoda</taxon>
        <taxon>Crustacea</taxon>
        <taxon>Branchiopoda</taxon>
        <taxon>Diplostraca</taxon>
        <taxon>Cladocera</taxon>
        <taxon>Anomopoda</taxon>
        <taxon>Daphniidae</taxon>
        <taxon>Daphnia</taxon>
    </lineage>
</organism>
<dbReference type="GO" id="GO:0006364">
    <property type="term" value="P:rRNA processing"/>
    <property type="evidence" value="ECO:0007669"/>
    <property type="project" value="TreeGrafter"/>
</dbReference>
<dbReference type="GO" id="GO:0034456">
    <property type="term" value="C:UTP-C complex"/>
    <property type="evidence" value="ECO:0007669"/>
    <property type="project" value="TreeGrafter"/>
</dbReference>
<dbReference type="Proteomes" id="UP000789390">
    <property type="component" value="Unassembled WGS sequence"/>
</dbReference>
<protein>
    <recommendedName>
        <fullName evidence="3">Ribosomal RNA-processing protein 7 C-terminal domain-containing protein</fullName>
    </recommendedName>
</protein>
<dbReference type="InterPro" id="IPR034890">
    <property type="entry name" value="Rrp7A_RRM"/>
</dbReference>
<dbReference type="Pfam" id="PF12923">
    <property type="entry name" value="RRP7"/>
    <property type="match status" value="1"/>
</dbReference>
<comment type="similarity">
    <text evidence="1">Belongs to the RRP7 family.</text>
</comment>
<dbReference type="PANTHER" id="PTHR13191">
    <property type="entry name" value="RIBOSOMAL RNA PROCESSING PROTEIN 7-RELATED"/>
    <property type="match status" value="1"/>
</dbReference>
<evidence type="ECO:0000256" key="2">
    <source>
        <dbReference type="SAM" id="MobiDB-lite"/>
    </source>
</evidence>
<dbReference type="Gene3D" id="3.30.70.330">
    <property type="match status" value="1"/>
</dbReference>
<dbReference type="PANTHER" id="PTHR13191:SF0">
    <property type="entry name" value="RIBOSOMAL RNA-PROCESSING PROTEIN 7 HOMOLOG A-RELATED"/>
    <property type="match status" value="1"/>
</dbReference>
<gene>
    <name evidence="4" type="ORF">DGAL_LOCUS2385</name>
</gene>
<reference evidence="4" key="1">
    <citation type="submission" date="2021-11" db="EMBL/GenBank/DDBJ databases">
        <authorList>
            <person name="Schell T."/>
        </authorList>
    </citation>
    <scope>NUCLEOTIDE SEQUENCE</scope>
    <source>
        <strain evidence="4">M5</strain>
    </source>
</reference>
<dbReference type="CDD" id="cd12951">
    <property type="entry name" value="RRP7_Rrp7A"/>
    <property type="match status" value="1"/>
</dbReference>
<comment type="caution">
    <text evidence="4">The sequence shown here is derived from an EMBL/GenBank/DDBJ whole genome shotgun (WGS) entry which is preliminary data.</text>
</comment>
<proteinExistence type="inferred from homology"/>
<dbReference type="AlphaFoldDB" id="A0A8J2RFT5"/>
<dbReference type="CDD" id="cd12294">
    <property type="entry name" value="RRM_Rrp7A"/>
    <property type="match status" value="1"/>
</dbReference>
<dbReference type="GO" id="GO:0000028">
    <property type="term" value="P:ribosomal small subunit assembly"/>
    <property type="evidence" value="ECO:0007669"/>
    <property type="project" value="TreeGrafter"/>
</dbReference>
<dbReference type="GO" id="GO:0032545">
    <property type="term" value="C:CURI complex"/>
    <property type="evidence" value="ECO:0007669"/>
    <property type="project" value="TreeGrafter"/>
</dbReference>
<dbReference type="SUPFAM" id="SSF54928">
    <property type="entry name" value="RNA-binding domain, RBD"/>
    <property type="match status" value="1"/>
</dbReference>
<dbReference type="EMBL" id="CAKKLH010000033">
    <property type="protein sequence ID" value="CAH0100194.1"/>
    <property type="molecule type" value="Genomic_DNA"/>
</dbReference>
<sequence length="266" mass="31466">METEKSNSVQGFRCIETRFSDKCTAGHTLFYKEHAVRNSHPSKPVGKTLFVLNVPPYFKEKSIQELFSVAGKVMSVCFEEKPSGTKEMINQKSFFFQNHVKGFKVAYVVYNNASSLKEAMKLEWGTIVISTEEKPIKTGLEKWILEYEKSFVNPKALQEEIDRYMEEFDKRKEREEKEEKLKEGQPDDDGWITVTKHSKHAARTETMEKKVMEKEKQKQKDKKLINFYSFQMRETKMEHLTQLRRKFEDDKKRIATMRAARKFKPY</sequence>
<dbReference type="InterPro" id="IPR012677">
    <property type="entry name" value="Nucleotide-bd_a/b_plait_sf"/>
</dbReference>